<feature type="chain" id="PRO_5034412422" evidence="1">
    <location>
        <begin position="20"/>
        <end position="204"/>
    </location>
</feature>
<name>A0A8H7EDI7_9PLEO</name>
<keyword evidence="1" id="KW-0732">Signal</keyword>
<protein>
    <submittedName>
        <fullName evidence="2">Uncharacterized protein</fullName>
    </submittedName>
</protein>
<keyword evidence="3" id="KW-1185">Reference proteome</keyword>
<evidence type="ECO:0000313" key="2">
    <source>
        <dbReference type="EMBL" id="KAF7671932.1"/>
    </source>
</evidence>
<dbReference type="PANTHER" id="PTHR35605:SF1">
    <property type="entry name" value="ECP2 EFFECTOR PROTEIN DOMAIN-CONTAINING PROTEIN-RELATED"/>
    <property type="match status" value="1"/>
</dbReference>
<gene>
    <name evidence="2" type="ORF">GT037_009831</name>
</gene>
<dbReference type="Proteomes" id="UP000596902">
    <property type="component" value="Unassembled WGS sequence"/>
</dbReference>
<evidence type="ECO:0000256" key="1">
    <source>
        <dbReference type="SAM" id="SignalP"/>
    </source>
</evidence>
<organism evidence="2 3">
    <name type="scientific">Alternaria burnsii</name>
    <dbReference type="NCBI Taxonomy" id="1187904"/>
    <lineage>
        <taxon>Eukaryota</taxon>
        <taxon>Fungi</taxon>
        <taxon>Dikarya</taxon>
        <taxon>Ascomycota</taxon>
        <taxon>Pezizomycotina</taxon>
        <taxon>Dothideomycetes</taxon>
        <taxon>Pleosporomycetidae</taxon>
        <taxon>Pleosporales</taxon>
        <taxon>Pleosporineae</taxon>
        <taxon>Pleosporaceae</taxon>
        <taxon>Alternaria</taxon>
        <taxon>Alternaria sect. Alternaria</taxon>
    </lineage>
</organism>
<accession>A0A8H7EDI7</accession>
<proteinExistence type="predicted"/>
<sequence length="204" mass="22144">MRFSLIFLTLFALPIFGATLPRKDADGIPGYGVEDLSWEITLPDDSNVTLSGTIEQVAEQLDTLSPTWRAGLDNANAETLEKRTYFDPQDVRCGNFPYLRNPFRITNGIKYLRGLSGRPANGPGPGNCGRVSCANTGAIWWCNDTPERKELASFGSIADGAQVIVDRCTVRGIDVGVPPSPSVQVAGQAFHPTGWNVIVRKDSC</sequence>
<comment type="caution">
    <text evidence="2">The sequence shown here is derived from an EMBL/GenBank/DDBJ whole genome shotgun (WGS) entry which is preliminary data.</text>
</comment>
<feature type="signal peptide" evidence="1">
    <location>
        <begin position="1"/>
        <end position="19"/>
    </location>
</feature>
<dbReference type="RefSeq" id="XP_038782292.1">
    <property type="nucleotide sequence ID" value="XM_038934878.1"/>
</dbReference>
<dbReference type="PANTHER" id="PTHR35605">
    <property type="entry name" value="ECP2 EFFECTOR PROTEIN DOMAIN-CONTAINING PROTEIN-RELATED"/>
    <property type="match status" value="1"/>
</dbReference>
<reference evidence="2" key="2">
    <citation type="submission" date="2020-08" db="EMBL/GenBank/DDBJ databases">
        <title>Draft Genome Sequence of Cumin Blight Pathogen Alternaria burnsii.</title>
        <authorList>
            <person name="Feng Z."/>
        </authorList>
    </citation>
    <scope>NUCLEOTIDE SEQUENCE</scope>
    <source>
        <strain evidence="2">CBS107.38</strain>
    </source>
</reference>
<dbReference type="GeneID" id="62208056"/>
<dbReference type="EMBL" id="JAAABM010000018">
    <property type="protein sequence ID" value="KAF7671932.1"/>
    <property type="molecule type" value="Genomic_DNA"/>
</dbReference>
<reference evidence="2" key="1">
    <citation type="submission" date="2020-01" db="EMBL/GenBank/DDBJ databases">
        <authorList>
            <person name="Feng Z.H.Z."/>
        </authorList>
    </citation>
    <scope>NUCLEOTIDE SEQUENCE</scope>
    <source>
        <strain evidence="2">CBS107.38</strain>
    </source>
</reference>
<evidence type="ECO:0000313" key="3">
    <source>
        <dbReference type="Proteomes" id="UP000596902"/>
    </source>
</evidence>
<dbReference type="AlphaFoldDB" id="A0A8H7EDI7"/>